<evidence type="ECO:0000313" key="2">
    <source>
        <dbReference type="Proteomes" id="UP001259832"/>
    </source>
</evidence>
<gene>
    <name evidence="1" type="ORF">P3T76_014166</name>
</gene>
<accession>A0AAD9G2E1</accession>
<reference evidence="1" key="1">
    <citation type="submission" date="2023-08" db="EMBL/GenBank/DDBJ databases">
        <title>Reference Genome Resource for the Citrus Pathogen Phytophthora citrophthora.</title>
        <authorList>
            <person name="Moller H."/>
            <person name="Coetzee B."/>
            <person name="Rose L.J."/>
            <person name="Van Niekerk J.M."/>
        </authorList>
    </citation>
    <scope>NUCLEOTIDE SEQUENCE</scope>
    <source>
        <strain evidence="1">STE-U-9442</strain>
    </source>
</reference>
<dbReference type="Proteomes" id="UP001259832">
    <property type="component" value="Unassembled WGS sequence"/>
</dbReference>
<dbReference type="AlphaFoldDB" id="A0AAD9G2E1"/>
<proteinExistence type="predicted"/>
<sequence length="84" mass="9600">MSFAALRRLVFRKGDHGLIKANDFVDNVYQTHARYLMEMRAALPMHWTLVERTSGFSKGMQPHLKKPATMGAQPRVFCVIKGTH</sequence>
<evidence type="ECO:0000313" key="1">
    <source>
        <dbReference type="EMBL" id="KAK1930495.1"/>
    </source>
</evidence>
<organism evidence="1 2">
    <name type="scientific">Phytophthora citrophthora</name>
    <dbReference type="NCBI Taxonomy" id="4793"/>
    <lineage>
        <taxon>Eukaryota</taxon>
        <taxon>Sar</taxon>
        <taxon>Stramenopiles</taxon>
        <taxon>Oomycota</taxon>
        <taxon>Peronosporomycetes</taxon>
        <taxon>Peronosporales</taxon>
        <taxon>Peronosporaceae</taxon>
        <taxon>Phytophthora</taxon>
    </lineage>
</organism>
<protein>
    <submittedName>
        <fullName evidence="1">Uncharacterized protein</fullName>
    </submittedName>
</protein>
<dbReference type="EMBL" id="JASMQC010000039">
    <property type="protein sequence ID" value="KAK1930495.1"/>
    <property type="molecule type" value="Genomic_DNA"/>
</dbReference>
<keyword evidence="2" id="KW-1185">Reference proteome</keyword>
<comment type="caution">
    <text evidence="1">The sequence shown here is derived from an EMBL/GenBank/DDBJ whole genome shotgun (WGS) entry which is preliminary data.</text>
</comment>
<name>A0AAD9G2E1_9STRA</name>